<dbReference type="Gene3D" id="1.10.20.10">
    <property type="entry name" value="Histone, subunit A"/>
    <property type="match status" value="1"/>
</dbReference>
<dbReference type="OrthoDB" id="1291358at2759"/>
<feature type="compositionally biased region" description="Acidic residues" evidence="3">
    <location>
        <begin position="110"/>
        <end position="124"/>
    </location>
</feature>
<evidence type="ECO:0000256" key="1">
    <source>
        <dbReference type="ARBA" id="ARBA00004123"/>
    </source>
</evidence>
<accession>A0A7R8UBE8</accession>
<organism evidence="5 6">
    <name type="scientific">Hermetia illucens</name>
    <name type="common">Black soldier fly</name>
    <dbReference type="NCBI Taxonomy" id="343691"/>
    <lineage>
        <taxon>Eukaryota</taxon>
        <taxon>Metazoa</taxon>
        <taxon>Ecdysozoa</taxon>
        <taxon>Arthropoda</taxon>
        <taxon>Hexapoda</taxon>
        <taxon>Insecta</taxon>
        <taxon>Pterygota</taxon>
        <taxon>Neoptera</taxon>
        <taxon>Endopterygota</taxon>
        <taxon>Diptera</taxon>
        <taxon>Brachycera</taxon>
        <taxon>Stratiomyomorpha</taxon>
        <taxon>Stratiomyidae</taxon>
        <taxon>Hermetiinae</taxon>
        <taxon>Hermetia</taxon>
    </lineage>
</organism>
<keyword evidence="2" id="KW-0539">Nucleus</keyword>
<dbReference type="GO" id="GO:0006261">
    <property type="term" value="P:DNA-templated DNA replication"/>
    <property type="evidence" value="ECO:0007669"/>
    <property type="project" value="TreeGrafter"/>
</dbReference>
<evidence type="ECO:0000313" key="6">
    <source>
        <dbReference type="Proteomes" id="UP000594454"/>
    </source>
</evidence>
<dbReference type="InterPro" id="IPR050568">
    <property type="entry name" value="Transcr_DNA_Rep_Reg"/>
</dbReference>
<name>A0A7R8UBE8_HERIL</name>
<dbReference type="GO" id="GO:0046982">
    <property type="term" value="F:protein heterodimerization activity"/>
    <property type="evidence" value="ECO:0007669"/>
    <property type="project" value="InterPro"/>
</dbReference>
<dbReference type="EMBL" id="LR899009">
    <property type="protein sequence ID" value="CAD7077679.1"/>
    <property type="molecule type" value="Genomic_DNA"/>
</dbReference>
<dbReference type="FunCoup" id="A0A7R8UBE8">
    <property type="interactions" value="1329"/>
</dbReference>
<dbReference type="Proteomes" id="UP000594454">
    <property type="component" value="Chromosome 1"/>
</dbReference>
<feature type="region of interest" description="Disordered" evidence="3">
    <location>
        <begin position="105"/>
        <end position="130"/>
    </location>
</feature>
<dbReference type="GO" id="GO:0008623">
    <property type="term" value="C:CHRAC"/>
    <property type="evidence" value="ECO:0007669"/>
    <property type="project" value="TreeGrafter"/>
</dbReference>
<dbReference type="Pfam" id="PF00808">
    <property type="entry name" value="CBFD_NFYB_HMF"/>
    <property type="match status" value="1"/>
</dbReference>
<proteinExistence type="predicted"/>
<dbReference type="InterPro" id="IPR009072">
    <property type="entry name" value="Histone-fold"/>
</dbReference>
<evidence type="ECO:0000259" key="4">
    <source>
        <dbReference type="Pfam" id="PF00808"/>
    </source>
</evidence>
<dbReference type="PANTHER" id="PTHR10252">
    <property type="entry name" value="HISTONE-LIKE TRANSCRIPTION FACTOR CCAAT-RELATED"/>
    <property type="match status" value="1"/>
</dbReference>
<evidence type="ECO:0000256" key="2">
    <source>
        <dbReference type="ARBA" id="ARBA00023242"/>
    </source>
</evidence>
<dbReference type="InterPro" id="IPR003958">
    <property type="entry name" value="CBFA_NFYB_domain"/>
</dbReference>
<dbReference type="InParanoid" id="A0A7R8UBE8"/>
<dbReference type="GO" id="GO:0006338">
    <property type="term" value="P:chromatin remodeling"/>
    <property type="evidence" value="ECO:0007669"/>
    <property type="project" value="TreeGrafter"/>
</dbReference>
<evidence type="ECO:0000256" key="3">
    <source>
        <dbReference type="SAM" id="MobiDB-lite"/>
    </source>
</evidence>
<reference evidence="5 6" key="1">
    <citation type="submission" date="2020-11" db="EMBL/GenBank/DDBJ databases">
        <authorList>
            <person name="Wallbank WR R."/>
            <person name="Pardo Diaz C."/>
            <person name="Kozak K."/>
            <person name="Martin S."/>
            <person name="Jiggins C."/>
            <person name="Moest M."/>
            <person name="Warren A I."/>
            <person name="Generalovic N T."/>
            <person name="Byers J.R.P. K."/>
            <person name="Montejo-Kovacevich G."/>
            <person name="Yen C E."/>
        </authorList>
    </citation>
    <scope>NUCLEOTIDE SEQUENCE [LARGE SCALE GENOMIC DNA]</scope>
</reference>
<comment type="subcellular location">
    <subcellularLocation>
        <location evidence="1">Nucleus</location>
    </subcellularLocation>
</comment>
<dbReference type="CDD" id="cd22924">
    <property type="entry name" value="HFD_CHRAC1-like"/>
    <property type="match status" value="1"/>
</dbReference>
<dbReference type="OMA" id="FLEYKHI"/>
<evidence type="ECO:0000313" key="5">
    <source>
        <dbReference type="EMBL" id="CAD7077679.1"/>
    </source>
</evidence>
<dbReference type="AlphaFoldDB" id="A0A7R8UBE8"/>
<keyword evidence="6" id="KW-1185">Reference proteome</keyword>
<feature type="domain" description="Transcription factor CBF/NF-Y/archaeal histone" evidence="4">
    <location>
        <begin position="22"/>
        <end position="65"/>
    </location>
</feature>
<protein>
    <recommendedName>
        <fullName evidence="4">Transcription factor CBF/NF-Y/archaeal histone domain-containing protein</fullName>
    </recommendedName>
</protein>
<sequence>MSGSKAEDLNKSKSTEPAIALKRIRTIMRSTADTGPINSEGLFVVSKATKLFIEYLAKGSFDFAKSGTLSYDNLAKMVNENDKLEFLLPIIPQKITVREYKEILSKESDGDSSEEEEQSGEEEEAAAKSS</sequence>
<dbReference type="SUPFAM" id="SSF47113">
    <property type="entry name" value="Histone-fold"/>
    <property type="match status" value="1"/>
</dbReference>
<gene>
    <name evidence="5" type="ORF">HERILL_LOCUS1002</name>
</gene>
<dbReference type="PANTHER" id="PTHR10252:SF54">
    <property type="entry name" value="CHROMATIN ACCESSIBILITY COMPLEX PROTEIN 1"/>
    <property type="match status" value="1"/>
</dbReference>